<dbReference type="EMBL" id="JACIEU010000065">
    <property type="protein sequence ID" value="MBB4152016.1"/>
    <property type="molecule type" value="Genomic_DNA"/>
</dbReference>
<keyword evidence="2" id="KW-1185">Reference proteome</keyword>
<gene>
    <name evidence="1" type="ORF">GGQ90_005831</name>
</gene>
<sequence>MASAQIGEPPSGSKLDLIRRFLRAAGIQDRLDTGQFLERLTLPGTPLFALAARKGETFGGAQRTADEALKSAYASRRQAWQEEYESHVNWEFTETELLNIVDFLEAPEGKHFLEGRWRMDAYIETNTEELVEQIVNEATAALG</sequence>
<organism evidence="1 2">
    <name type="scientific">Sphingobium scionense</name>
    <dbReference type="NCBI Taxonomy" id="1404341"/>
    <lineage>
        <taxon>Bacteria</taxon>
        <taxon>Pseudomonadati</taxon>
        <taxon>Pseudomonadota</taxon>
        <taxon>Alphaproteobacteria</taxon>
        <taxon>Sphingomonadales</taxon>
        <taxon>Sphingomonadaceae</taxon>
        <taxon>Sphingobium</taxon>
    </lineage>
</organism>
<evidence type="ECO:0000313" key="1">
    <source>
        <dbReference type="EMBL" id="MBB4152016.1"/>
    </source>
</evidence>
<reference evidence="1 2" key="1">
    <citation type="submission" date="2020-08" db="EMBL/GenBank/DDBJ databases">
        <title>Genomic Encyclopedia of Type Strains, Phase IV (KMG-IV): sequencing the most valuable type-strain genomes for metagenomic binning, comparative biology and taxonomic classification.</title>
        <authorList>
            <person name="Goeker M."/>
        </authorList>
    </citation>
    <scope>NUCLEOTIDE SEQUENCE [LARGE SCALE GENOMIC DNA]</scope>
    <source>
        <strain evidence="1 2">DSM 19371</strain>
    </source>
</reference>
<accession>A0A7W6LX66</accession>
<evidence type="ECO:0000313" key="2">
    <source>
        <dbReference type="Proteomes" id="UP000590524"/>
    </source>
</evidence>
<dbReference type="RefSeq" id="WP_223178510.1">
    <property type="nucleotide sequence ID" value="NZ_JACIEU010000065.1"/>
</dbReference>
<dbReference type="Proteomes" id="UP000590524">
    <property type="component" value="Unassembled WGS sequence"/>
</dbReference>
<comment type="caution">
    <text evidence="1">The sequence shown here is derived from an EMBL/GenBank/DDBJ whole genome shotgun (WGS) entry which is preliminary data.</text>
</comment>
<name>A0A7W6LX66_9SPHN</name>
<dbReference type="AlphaFoldDB" id="A0A7W6LX66"/>
<protein>
    <submittedName>
        <fullName evidence="1">Uncharacterized protein</fullName>
    </submittedName>
</protein>
<proteinExistence type="predicted"/>